<dbReference type="AlphaFoldDB" id="A0AAW2T7X0"/>
<dbReference type="SUPFAM" id="SSF56672">
    <property type="entry name" value="DNA/RNA polymerases"/>
    <property type="match status" value="1"/>
</dbReference>
<dbReference type="Pfam" id="PF00078">
    <property type="entry name" value="RVT_1"/>
    <property type="match status" value="1"/>
</dbReference>
<dbReference type="PANTHER" id="PTHR31635">
    <property type="entry name" value="REVERSE TRANSCRIPTASE DOMAIN-CONTAINING PROTEIN-RELATED"/>
    <property type="match status" value="1"/>
</dbReference>
<dbReference type="CDD" id="cd01650">
    <property type="entry name" value="RT_nLTR_like"/>
    <property type="match status" value="1"/>
</dbReference>
<feature type="domain" description="Reverse transcriptase" evidence="1">
    <location>
        <begin position="327"/>
        <end position="604"/>
    </location>
</feature>
<evidence type="ECO:0000259" key="1">
    <source>
        <dbReference type="PROSITE" id="PS50878"/>
    </source>
</evidence>
<reference evidence="2" key="2">
    <citation type="journal article" date="2024" name="Plant">
        <title>Genomic evolution and insights into agronomic trait innovations of Sesamum species.</title>
        <authorList>
            <person name="Miao H."/>
            <person name="Wang L."/>
            <person name="Qu L."/>
            <person name="Liu H."/>
            <person name="Sun Y."/>
            <person name="Le M."/>
            <person name="Wang Q."/>
            <person name="Wei S."/>
            <person name="Zheng Y."/>
            <person name="Lin W."/>
            <person name="Duan Y."/>
            <person name="Cao H."/>
            <person name="Xiong S."/>
            <person name="Wang X."/>
            <person name="Wei L."/>
            <person name="Li C."/>
            <person name="Ma Q."/>
            <person name="Ju M."/>
            <person name="Zhao R."/>
            <person name="Li G."/>
            <person name="Mu C."/>
            <person name="Tian Q."/>
            <person name="Mei H."/>
            <person name="Zhang T."/>
            <person name="Gao T."/>
            <person name="Zhang H."/>
        </authorList>
    </citation>
    <scope>NUCLEOTIDE SEQUENCE</scope>
    <source>
        <strain evidence="2">KEN1</strain>
    </source>
</reference>
<name>A0AAW2T7X0_9LAMI</name>
<dbReference type="InterPro" id="IPR036691">
    <property type="entry name" value="Endo/exonu/phosph_ase_sf"/>
</dbReference>
<dbReference type="PANTHER" id="PTHR31635:SF196">
    <property type="entry name" value="REVERSE TRANSCRIPTASE DOMAIN-CONTAINING PROTEIN-RELATED"/>
    <property type="match status" value="1"/>
</dbReference>
<comment type="caution">
    <text evidence="2">The sequence shown here is derived from an EMBL/GenBank/DDBJ whole genome shotgun (WGS) entry which is preliminary data.</text>
</comment>
<dbReference type="Gene3D" id="3.60.10.10">
    <property type="entry name" value="Endonuclease/exonuclease/phosphatase"/>
    <property type="match status" value="1"/>
</dbReference>
<sequence>MADQTKPWFIRGDFNTVVSVSERSNGVYPTHHSIEEFSEVIFYGGLIDLGFEGGPFTWTDHRLWQRLDRVLFSSEWVDALPQTVIRHLPRSSSDHSPLLIQVRTSILTGPSSFRFQNMWFRHSDFMDVVKESWSFPTTSSGMGNLGAKLKRLKHRLKDWNKNVFGDIFANLTVAEEAVVQAEKRYDSTPTEANLLEMNRSTAQLQHALSIEEDFWRQKATCRWVLEGERNTRFFHSMLIKESGVDYFRSPLTTESTRTAPSLLQNIPRVISMSEGEALYESTNTDEVRRVIFGLSSDSTPGPDGFGAMFFQKCWEIIHEDVVDAVQDFLNGSPLPVSFTAISIVLIPKVKNPTQWSEFRPISLCNTTNKILTKFLNDRITCILSDIITPNQSGFVPTRQIGDNILLAKEIMHSVSANKSEWNVALKLDMAKAYDRVDWDFLTLVLLQLGFPSQWLRLGRNCITNCWFSILINGSLSGFFQSSRGLRQGDPLSPTLFVLTAEYFSRNLNMLMDSDSSLLFQGSQGISHLAYADDVLIFTNSKERSLQKIMEFLKGYEEASGQLIHIEKSSFIVAPKTPLAVKRKIKQMTGFVLKSFPFTYLGAPIYVGRKKIEYFDRLVEGMATKIGGWEKKFLSYGGRLQLIKSILMAMPTHLFAVLDPPKGVLLRIERMLNKFFGDPLVPSRNFTGLHGSKSVAP</sequence>
<reference evidence="2" key="1">
    <citation type="submission" date="2020-06" db="EMBL/GenBank/DDBJ databases">
        <authorList>
            <person name="Li T."/>
            <person name="Hu X."/>
            <person name="Zhang T."/>
            <person name="Song X."/>
            <person name="Zhang H."/>
            <person name="Dai N."/>
            <person name="Sheng W."/>
            <person name="Hou X."/>
            <person name="Wei L."/>
        </authorList>
    </citation>
    <scope>NUCLEOTIDE SEQUENCE</scope>
    <source>
        <strain evidence="2">KEN1</strain>
        <tissue evidence="2">Leaf</tissue>
    </source>
</reference>
<protein>
    <recommendedName>
        <fullName evidence="1">Reverse transcriptase domain-containing protein</fullName>
    </recommendedName>
</protein>
<dbReference type="InterPro" id="IPR043502">
    <property type="entry name" value="DNA/RNA_pol_sf"/>
</dbReference>
<accession>A0AAW2T7X0</accession>
<gene>
    <name evidence="2" type="ORF">Slati_4112800</name>
</gene>
<evidence type="ECO:0000313" key="2">
    <source>
        <dbReference type="EMBL" id="KAL0400829.1"/>
    </source>
</evidence>
<proteinExistence type="predicted"/>
<dbReference type="SUPFAM" id="SSF56219">
    <property type="entry name" value="DNase I-like"/>
    <property type="match status" value="1"/>
</dbReference>
<organism evidence="2">
    <name type="scientific">Sesamum latifolium</name>
    <dbReference type="NCBI Taxonomy" id="2727402"/>
    <lineage>
        <taxon>Eukaryota</taxon>
        <taxon>Viridiplantae</taxon>
        <taxon>Streptophyta</taxon>
        <taxon>Embryophyta</taxon>
        <taxon>Tracheophyta</taxon>
        <taxon>Spermatophyta</taxon>
        <taxon>Magnoliopsida</taxon>
        <taxon>eudicotyledons</taxon>
        <taxon>Gunneridae</taxon>
        <taxon>Pentapetalae</taxon>
        <taxon>asterids</taxon>
        <taxon>lamiids</taxon>
        <taxon>Lamiales</taxon>
        <taxon>Pedaliaceae</taxon>
        <taxon>Sesamum</taxon>
    </lineage>
</organism>
<dbReference type="InterPro" id="IPR000477">
    <property type="entry name" value="RT_dom"/>
</dbReference>
<dbReference type="PROSITE" id="PS50878">
    <property type="entry name" value="RT_POL"/>
    <property type="match status" value="1"/>
</dbReference>
<dbReference type="EMBL" id="JACGWN010000015">
    <property type="protein sequence ID" value="KAL0400829.1"/>
    <property type="molecule type" value="Genomic_DNA"/>
</dbReference>